<reference evidence="3" key="1">
    <citation type="submission" date="2022-12" db="EMBL/GenBank/DDBJ databases">
        <authorList>
            <person name="Petersen C."/>
        </authorList>
    </citation>
    <scope>NUCLEOTIDE SEQUENCE</scope>
    <source>
        <strain evidence="3">IBT 3081</strain>
    </source>
</reference>
<name>A0A9W9VIL0_9EURO</name>
<dbReference type="Gene3D" id="3.90.1200.10">
    <property type="match status" value="1"/>
</dbReference>
<evidence type="ECO:0000313" key="3">
    <source>
        <dbReference type="EMBL" id="KAJ5383262.1"/>
    </source>
</evidence>
<evidence type="ECO:0000256" key="2">
    <source>
        <dbReference type="ARBA" id="ARBA00048655"/>
    </source>
</evidence>
<proteinExistence type="predicted"/>
<keyword evidence="4" id="KW-1185">Reference proteome</keyword>
<organism evidence="3 4">
    <name type="scientific">Penicillium concentricum</name>
    <dbReference type="NCBI Taxonomy" id="293559"/>
    <lineage>
        <taxon>Eukaryota</taxon>
        <taxon>Fungi</taxon>
        <taxon>Dikarya</taxon>
        <taxon>Ascomycota</taxon>
        <taxon>Pezizomycotina</taxon>
        <taxon>Eurotiomycetes</taxon>
        <taxon>Eurotiomycetidae</taxon>
        <taxon>Eurotiales</taxon>
        <taxon>Aspergillaceae</taxon>
        <taxon>Penicillium</taxon>
    </lineage>
</organism>
<accession>A0A9W9VIL0</accession>
<dbReference type="InterPro" id="IPR011009">
    <property type="entry name" value="Kinase-like_dom_sf"/>
</dbReference>
<dbReference type="PANTHER" id="PTHR12149:SF8">
    <property type="entry name" value="PROTEIN-RIBULOSAMINE 3-KINASE"/>
    <property type="match status" value="1"/>
</dbReference>
<dbReference type="PANTHER" id="PTHR12149">
    <property type="entry name" value="FRUCTOSAMINE 3 KINASE-RELATED PROTEIN"/>
    <property type="match status" value="1"/>
</dbReference>
<evidence type="ECO:0000313" key="4">
    <source>
        <dbReference type="Proteomes" id="UP001147752"/>
    </source>
</evidence>
<dbReference type="RefSeq" id="XP_056583038.1">
    <property type="nucleotide sequence ID" value="XM_056718903.1"/>
</dbReference>
<dbReference type="Pfam" id="PF03881">
    <property type="entry name" value="Fructosamin_kin"/>
    <property type="match status" value="1"/>
</dbReference>
<evidence type="ECO:0000256" key="1">
    <source>
        <dbReference type="ARBA" id="ARBA00011961"/>
    </source>
</evidence>
<dbReference type="GO" id="GO:0102193">
    <property type="term" value="F:protein-ribulosamine 3-kinase activity"/>
    <property type="evidence" value="ECO:0007669"/>
    <property type="project" value="UniProtKB-EC"/>
</dbReference>
<gene>
    <name evidence="3" type="ORF">N7517_001173</name>
</gene>
<dbReference type="OrthoDB" id="5772781at2759"/>
<protein>
    <recommendedName>
        <fullName evidence="1">protein-ribulosamine 3-kinase</fullName>
        <ecNumber evidence="1">2.7.1.172</ecNumber>
    </recommendedName>
</protein>
<dbReference type="SUPFAM" id="SSF56112">
    <property type="entry name" value="Protein kinase-like (PK-like)"/>
    <property type="match status" value="1"/>
</dbReference>
<dbReference type="GeneID" id="81458086"/>
<dbReference type="Proteomes" id="UP001147752">
    <property type="component" value="Unassembled WGS sequence"/>
</dbReference>
<comment type="catalytic activity">
    <reaction evidence="2">
        <text>N(6)-D-ribulosyl-L-lysyl-[protein] + ATP = N(6)-(3-O-phospho-D-ribulosyl)-L-lysyl-[protein] + ADP + H(+)</text>
        <dbReference type="Rhea" id="RHEA:48432"/>
        <dbReference type="Rhea" id="RHEA-COMP:12103"/>
        <dbReference type="Rhea" id="RHEA-COMP:12104"/>
        <dbReference type="ChEBI" id="CHEBI:15378"/>
        <dbReference type="ChEBI" id="CHEBI:30616"/>
        <dbReference type="ChEBI" id="CHEBI:90418"/>
        <dbReference type="ChEBI" id="CHEBI:90420"/>
        <dbReference type="ChEBI" id="CHEBI:456216"/>
        <dbReference type="EC" id="2.7.1.172"/>
    </reaction>
    <physiologicalReaction direction="left-to-right" evidence="2">
        <dbReference type="Rhea" id="RHEA:48433"/>
    </physiologicalReaction>
</comment>
<sequence>MTVDQNHHTECQLAPSILQHLPIAGSRLLDVTQYGESHYGRTAQLRVQLPSGLFESYFLKVKKGRYYLMTRAPTYPLRTILEGELGMITCRGEYESLKSIYSVCAHTREPLGWGRYTEDNIDYSFLLVEFLAIQKQPADVETLPAVLAELHLKSESPTGKFGFHVPTCHTRNIQAVDIWTDSWYELFSNHLSRIVSHAKTGFTWPQFDQLGKLVVSKVVPALLLPLQTDGRSIKPCLVHGDCWDGNTATGEDGRAFFFDVASFYAHNEYDLGNWRTSRHAVSDPGYTDAYKALVPVSEPGRKEKQT</sequence>
<dbReference type="EMBL" id="JAPZBT010000001">
    <property type="protein sequence ID" value="KAJ5383262.1"/>
    <property type="molecule type" value="Genomic_DNA"/>
</dbReference>
<dbReference type="InterPro" id="IPR016477">
    <property type="entry name" value="Fructo-/Ketosamine-3-kinase"/>
</dbReference>
<comment type="caution">
    <text evidence="3">The sequence shown here is derived from an EMBL/GenBank/DDBJ whole genome shotgun (WGS) entry which is preliminary data.</text>
</comment>
<dbReference type="AlphaFoldDB" id="A0A9W9VIL0"/>
<reference evidence="3" key="2">
    <citation type="journal article" date="2023" name="IMA Fungus">
        <title>Comparative genomic study of the Penicillium genus elucidates a diverse pangenome and 15 lateral gene transfer events.</title>
        <authorList>
            <person name="Petersen C."/>
            <person name="Sorensen T."/>
            <person name="Nielsen M.R."/>
            <person name="Sondergaard T.E."/>
            <person name="Sorensen J.L."/>
            <person name="Fitzpatrick D.A."/>
            <person name="Frisvad J.C."/>
            <person name="Nielsen K.L."/>
        </authorList>
    </citation>
    <scope>NUCLEOTIDE SEQUENCE</scope>
    <source>
        <strain evidence="3">IBT 3081</strain>
    </source>
</reference>
<dbReference type="EC" id="2.7.1.172" evidence="1"/>